<dbReference type="Proteomes" id="UP000183832">
    <property type="component" value="Unassembled WGS sequence"/>
</dbReference>
<evidence type="ECO:0000313" key="2">
    <source>
        <dbReference type="Proteomes" id="UP000183832"/>
    </source>
</evidence>
<sequence>MECNAIVRRLKRDEKRNMCMSIRKLICSHRPCMCHKGRHKTCGIIRRKAKRIKRNTSWIAKNKSLSLAQQRADADEFGVDP</sequence>
<dbReference type="EMBL" id="CVRI01000020">
    <property type="protein sequence ID" value="CRK91399.1"/>
    <property type="molecule type" value="Genomic_DNA"/>
</dbReference>
<organism evidence="1 2">
    <name type="scientific">Clunio marinus</name>
    <dbReference type="NCBI Taxonomy" id="568069"/>
    <lineage>
        <taxon>Eukaryota</taxon>
        <taxon>Metazoa</taxon>
        <taxon>Ecdysozoa</taxon>
        <taxon>Arthropoda</taxon>
        <taxon>Hexapoda</taxon>
        <taxon>Insecta</taxon>
        <taxon>Pterygota</taxon>
        <taxon>Neoptera</taxon>
        <taxon>Endopterygota</taxon>
        <taxon>Diptera</taxon>
        <taxon>Nematocera</taxon>
        <taxon>Chironomoidea</taxon>
        <taxon>Chironomidae</taxon>
        <taxon>Clunio</taxon>
    </lineage>
</organism>
<proteinExistence type="predicted"/>
<reference evidence="1 2" key="1">
    <citation type="submission" date="2015-04" db="EMBL/GenBank/DDBJ databases">
        <authorList>
            <person name="Syromyatnikov M.Y."/>
            <person name="Popov V.N."/>
        </authorList>
    </citation>
    <scope>NUCLEOTIDE SEQUENCE [LARGE SCALE GENOMIC DNA]</scope>
</reference>
<accession>A0A1J1HTL1</accession>
<evidence type="ECO:0000313" key="1">
    <source>
        <dbReference type="EMBL" id="CRK91399.1"/>
    </source>
</evidence>
<name>A0A1J1HTL1_9DIPT</name>
<gene>
    <name evidence="1" type="ORF">CLUMA_CG005072</name>
</gene>
<dbReference type="AlphaFoldDB" id="A0A1J1HTL1"/>
<keyword evidence="2" id="KW-1185">Reference proteome</keyword>
<protein>
    <submittedName>
        <fullName evidence="1">CLUMA_CG005072, isoform A</fullName>
    </submittedName>
</protein>